<gene>
    <name evidence="2" type="ORF">AVDCRST_MAG77-2049</name>
</gene>
<reference evidence="2" key="1">
    <citation type="submission" date="2020-02" db="EMBL/GenBank/DDBJ databases">
        <authorList>
            <person name="Meier V. D."/>
        </authorList>
    </citation>
    <scope>NUCLEOTIDE SEQUENCE</scope>
    <source>
        <strain evidence="2">AVDCRST_MAG77</strain>
    </source>
</reference>
<organism evidence="2">
    <name type="scientific">uncultured Chloroflexota bacterium</name>
    <dbReference type="NCBI Taxonomy" id="166587"/>
    <lineage>
        <taxon>Bacteria</taxon>
        <taxon>Bacillati</taxon>
        <taxon>Chloroflexota</taxon>
        <taxon>environmental samples</taxon>
    </lineage>
</organism>
<evidence type="ECO:0000256" key="1">
    <source>
        <dbReference type="SAM" id="MobiDB-lite"/>
    </source>
</evidence>
<dbReference type="AlphaFoldDB" id="A0A6J4IH78"/>
<accession>A0A6J4IH78</accession>
<evidence type="ECO:0000313" key="2">
    <source>
        <dbReference type="EMBL" id="CAA9250428.1"/>
    </source>
</evidence>
<dbReference type="EMBL" id="CADCTC010000124">
    <property type="protein sequence ID" value="CAA9250428.1"/>
    <property type="molecule type" value="Genomic_DNA"/>
</dbReference>
<sequence length="205" mass="22162">MHALAIDRVPHGWQDDDEEDDEPPLAVPDVEIQALLESRGQPVNMATAIIARACLSYRRRESRGPALSDKYPATAPDGQPVVRQTFTGGIAEYDPQSGLVSWVEVVLHPETLPATPDAPAAVQEPVPSVTAVTGGATDATVPSAEEDDIMRLLQITPEELKAYFNRILGPQGLEVNLDTAIMKRAVLAHRRNEGRGPATSDEYPP</sequence>
<protein>
    <submittedName>
        <fullName evidence="2">Uncharacterized protein</fullName>
    </submittedName>
</protein>
<feature type="region of interest" description="Disordered" evidence="1">
    <location>
        <begin position="1"/>
        <end position="24"/>
    </location>
</feature>
<proteinExistence type="predicted"/>
<name>A0A6J4IH78_9CHLR</name>